<dbReference type="GO" id="GO:0016887">
    <property type="term" value="F:ATP hydrolysis activity"/>
    <property type="evidence" value="ECO:0007669"/>
    <property type="project" value="InterPro"/>
</dbReference>
<dbReference type="SMART" id="SM00382">
    <property type="entry name" value="AAA"/>
    <property type="match status" value="4"/>
</dbReference>
<keyword evidence="7" id="KW-0143">Chaperone</keyword>
<dbReference type="SUPFAM" id="SSF52540">
    <property type="entry name" value="P-loop containing nucleoside triphosphate hydrolases"/>
    <property type="match status" value="4"/>
</dbReference>
<evidence type="ECO:0000256" key="8">
    <source>
        <dbReference type="ARBA" id="ARBA00023242"/>
    </source>
</evidence>
<proteinExistence type="inferred from homology"/>
<evidence type="ECO:0000256" key="9">
    <source>
        <dbReference type="SAM" id="MobiDB-lite"/>
    </source>
</evidence>
<dbReference type="GO" id="GO:0005524">
    <property type="term" value="F:ATP binding"/>
    <property type="evidence" value="ECO:0007669"/>
    <property type="project" value="UniProtKB-KW"/>
</dbReference>
<dbReference type="OrthoDB" id="422220at2759"/>
<feature type="domain" description="AAA+ ATPase" evidence="10">
    <location>
        <begin position="255"/>
        <end position="524"/>
    </location>
</feature>
<evidence type="ECO:0000256" key="1">
    <source>
        <dbReference type="ARBA" id="ARBA00004604"/>
    </source>
</evidence>
<reference evidence="11 12" key="1">
    <citation type="journal article" date="2018" name="PLoS ONE">
        <title>The draft genome of Kipferlia bialata reveals reductive genome evolution in fornicate parasites.</title>
        <authorList>
            <person name="Tanifuji G."/>
            <person name="Takabayashi S."/>
            <person name="Kume K."/>
            <person name="Takagi M."/>
            <person name="Nakayama T."/>
            <person name="Kamikawa R."/>
            <person name="Inagaki Y."/>
            <person name="Hashimoto T."/>
        </authorList>
    </citation>
    <scope>NUCLEOTIDE SEQUENCE [LARGE SCALE GENOMIC DNA]</scope>
    <source>
        <strain evidence="11">NY0173</strain>
    </source>
</reference>
<dbReference type="EMBL" id="BDIP01000976">
    <property type="protein sequence ID" value="GIQ83250.1"/>
    <property type="molecule type" value="Genomic_DNA"/>
</dbReference>
<dbReference type="Pfam" id="PF17867">
    <property type="entry name" value="AAA_lid_7"/>
    <property type="match status" value="1"/>
</dbReference>
<evidence type="ECO:0000256" key="5">
    <source>
        <dbReference type="ARBA" id="ARBA00022741"/>
    </source>
</evidence>
<evidence type="ECO:0000256" key="6">
    <source>
        <dbReference type="ARBA" id="ARBA00022840"/>
    </source>
</evidence>
<sequence>VLSALRLLLDTGELSLGAGRQSVKKHPRFLVLTTARTSPARTPGPFIPQAVESPLPASFASRFISIPLPPMDTRALTHCLEGTLGDSLARLLGGVSNALINMGHVSSGSLCGTGTATPAEYASAEDTPSVQADTKGLTRSEGGGRLPTVSDVFRTDVADRYIKDVVYPLFPQLTTRDGRGFVERQVSVTVEPTPSNAGNELVIRAGSKNAYGHSSSLSMPILSSALPSASNPLSPYICTPASSRLVDTFARAITACEPVLLVGETGIGKTAVVQALAKAVGIPLSVNNLSQQTDVADLLGGFKPVTADSLVHDVSNRMIHLLSCLTLSASKEGEAPLLQQKDKILTSAYKALSKRGKNYKKKICNLCNHAMKLFQQYKDLPRPSGAEGDRERESVSLQEDGWMDLKRVVVKLHAFLKTSSDRERAKMFHFVEGSMVRALREGHWILLDEINLASSEVLHRIGTILNGATGSITLAERGDNRSVRRHPNFRLIGVMNPPTDVGKKELPTSVRSRFSEIYVHELSTKEDLSQLVTGVLNNASVGVPVPVIVDTYLGLREMSGSVLKDAEGQKPIITIRSLCRALSFTKDCLRLKGMPVRQALYEGFVTAFLTTLDIKSSRGVADAYIRDAFFTNKAERNSNGDGYRDWIQHIPKGPHSQTDDGSYVVTESLSTHLRDVASAVMGGRFPILLQGATSTGKTSLVAHLAKLCGHTFVRINNHEHTDLEEYLGTYVPTESGGLRFEYGVLATAVKNGHWLVLDELNLAPSEVLEALNRLLDDNRELHIPETNETMKPHPNFRLFATQNPAGVYSGRKPLSRAFRNRFGEVHFSPFSEAELKNILERRTRLIPKHCTSLIKLLGMLSIYKGSKAFSGMLLITLRDLFRIGERCPQDDRDLAFVTWCVLGERVRDAADQQTIIDAIQKCTRYRVVTERERESTGAAEVPENETPAQRRTRERDRDRVIDLDSEYSALVAPLRRCLASEPVSPTLAEYRSLAWTKSFTRLCALSLLSLRADESPLLVGGTGCGKTTVVTLLAAYMGRSVTQLNCHEHTETSDLIGSLRPNRRDGEAEAEEDEEGLSHALFSWVDGPLVSAMKRGDHFLIDEISLAGDSVLERLNSVLEPSREITIAERPTSGDEDVVSFCANPSFRIIATMNPGGDYGKRELSPALRNRLTEVWCPQIESLADFATVLLHRVNTQVVTPTLIDCAPNPFTVTFTADMAARLVSGVMAGIRHIREREAAPIRDVIISIRDVLVMSDFAGAVLAKWGDVSVSGGSDREALLRVALVEGLELAVIGPLPVRTQMNPTTCTAAKARILEAALLGAGLATDTPADTLGVASYVEGKGLSVGRFYIHDSEVKTEAASAKEERKSFAFEAPTTSYNAVCLGRAYQIERPVLMEGAPGVGKTALITNIASVTGHTLVRINLSDQTDLCDLIGTDLPTESGGFGWCDGPLLTALREGHWVLLDELNLAPQPVLEGLNSILDHRKSIYVPGLDETVIGGEGFRIFATQNPMTEVSGRKGLPQSFLNRFTAAYLRELEHEDRDIVVRSLYPELTSSALSDKGADLSARLCHFCTEMADVCQVHWIYTH</sequence>
<dbReference type="InterPro" id="IPR003593">
    <property type="entry name" value="AAA+_ATPase"/>
</dbReference>
<name>A0A9K3GI95_9EUKA</name>
<dbReference type="Proteomes" id="UP000265618">
    <property type="component" value="Unassembled WGS sequence"/>
</dbReference>
<evidence type="ECO:0000256" key="4">
    <source>
        <dbReference type="ARBA" id="ARBA00017143"/>
    </source>
</evidence>
<dbReference type="CDD" id="cd00009">
    <property type="entry name" value="AAA"/>
    <property type="match status" value="1"/>
</dbReference>
<protein>
    <recommendedName>
        <fullName evidence="4">Midasin</fullName>
    </recommendedName>
</protein>
<comment type="similarity">
    <text evidence="3">Belongs to the midasin family.</text>
</comment>
<keyword evidence="6" id="KW-0067">ATP-binding</keyword>
<dbReference type="FunFam" id="3.40.50.300:FF:000142">
    <property type="entry name" value="Midasin"/>
    <property type="match status" value="3"/>
</dbReference>
<feature type="domain" description="AAA+ ATPase" evidence="10">
    <location>
        <begin position="1012"/>
        <end position="1178"/>
    </location>
</feature>
<dbReference type="InterPro" id="IPR040848">
    <property type="entry name" value="AAA_lid_7"/>
</dbReference>
<evidence type="ECO:0000313" key="12">
    <source>
        <dbReference type="Proteomes" id="UP000265618"/>
    </source>
</evidence>
<dbReference type="InterPro" id="IPR041190">
    <property type="entry name" value="Midasin_AAA_lid_5"/>
</dbReference>
<organism evidence="11 12">
    <name type="scientific">Kipferlia bialata</name>
    <dbReference type="NCBI Taxonomy" id="797122"/>
    <lineage>
        <taxon>Eukaryota</taxon>
        <taxon>Metamonada</taxon>
        <taxon>Carpediemonas-like organisms</taxon>
        <taxon>Kipferlia</taxon>
    </lineage>
</organism>
<comment type="subcellular location">
    <subcellularLocation>
        <location evidence="1">Nucleus</location>
        <location evidence="1">Nucleolus</location>
    </subcellularLocation>
    <subcellularLocation>
        <location evidence="2">Nucleus</location>
        <location evidence="2">Nucleoplasm</location>
    </subcellularLocation>
</comment>
<dbReference type="GO" id="GO:0030687">
    <property type="term" value="C:preribosome, large subunit precursor"/>
    <property type="evidence" value="ECO:0007669"/>
    <property type="project" value="TreeGrafter"/>
</dbReference>
<evidence type="ECO:0000259" key="10">
    <source>
        <dbReference type="SMART" id="SM00382"/>
    </source>
</evidence>
<accession>A0A9K3GI95</accession>
<feature type="region of interest" description="Disordered" evidence="9">
    <location>
        <begin position="121"/>
        <end position="143"/>
    </location>
</feature>
<dbReference type="GO" id="GO:0005730">
    <property type="term" value="C:nucleolus"/>
    <property type="evidence" value="ECO:0007669"/>
    <property type="project" value="UniProtKB-SubCell"/>
</dbReference>
<evidence type="ECO:0000313" key="11">
    <source>
        <dbReference type="EMBL" id="GIQ83250.1"/>
    </source>
</evidence>
<dbReference type="Gene3D" id="3.40.50.300">
    <property type="entry name" value="P-loop containing nucleotide triphosphate hydrolases"/>
    <property type="match status" value="4"/>
</dbReference>
<feature type="domain" description="AAA+ ATPase" evidence="10">
    <location>
        <begin position="1391"/>
        <end position="1531"/>
    </location>
</feature>
<evidence type="ECO:0000256" key="2">
    <source>
        <dbReference type="ARBA" id="ARBA00004642"/>
    </source>
</evidence>
<feature type="domain" description="AAA+ ATPase" evidence="10">
    <location>
        <begin position="683"/>
        <end position="828"/>
    </location>
</feature>
<dbReference type="GO" id="GO:0005654">
    <property type="term" value="C:nucleoplasm"/>
    <property type="evidence" value="ECO:0007669"/>
    <property type="project" value="UniProtKB-SubCell"/>
</dbReference>
<keyword evidence="12" id="KW-1185">Reference proteome</keyword>
<dbReference type="InterPro" id="IPR011704">
    <property type="entry name" value="ATPase_dyneun-rel_AAA"/>
</dbReference>
<feature type="region of interest" description="Disordered" evidence="9">
    <location>
        <begin position="1055"/>
        <end position="1074"/>
    </location>
</feature>
<dbReference type="Pfam" id="PF07728">
    <property type="entry name" value="AAA_5"/>
    <property type="match status" value="5"/>
</dbReference>
<dbReference type="PANTHER" id="PTHR48103">
    <property type="entry name" value="MIDASIN-RELATED"/>
    <property type="match status" value="1"/>
</dbReference>
<dbReference type="PANTHER" id="PTHR48103:SF2">
    <property type="entry name" value="MIDASIN"/>
    <property type="match status" value="1"/>
</dbReference>
<dbReference type="InterPro" id="IPR027417">
    <property type="entry name" value="P-loop_NTPase"/>
</dbReference>
<dbReference type="GO" id="GO:0000055">
    <property type="term" value="P:ribosomal large subunit export from nucleus"/>
    <property type="evidence" value="ECO:0007669"/>
    <property type="project" value="TreeGrafter"/>
</dbReference>
<evidence type="ECO:0000256" key="7">
    <source>
        <dbReference type="ARBA" id="ARBA00023186"/>
    </source>
</evidence>
<feature type="region of interest" description="Disordered" evidence="9">
    <location>
        <begin position="933"/>
        <end position="957"/>
    </location>
</feature>
<dbReference type="Pfam" id="PF17865">
    <property type="entry name" value="AAA_lid_5"/>
    <property type="match status" value="1"/>
</dbReference>
<gene>
    <name evidence="11" type="ORF">KIPB_004541</name>
</gene>
<keyword evidence="5" id="KW-0547">Nucleotide-binding</keyword>
<evidence type="ECO:0000256" key="3">
    <source>
        <dbReference type="ARBA" id="ARBA00007188"/>
    </source>
</evidence>
<dbReference type="GO" id="GO:0000027">
    <property type="term" value="P:ribosomal large subunit assembly"/>
    <property type="evidence" value="ECO:0007669"/>
    <property type="project" value="TreeGrafter"/>
</dbReference>
<feature type="non-terminal residue" evidence="11">
    <location>
        <position position="1"/>
    </location>
</feature>
<comment type="caution">
    <text evidence="11">The sequence shown here is derived from an EMBL/GenBank/DDBJ whole genome shotgun (WGS) entry which is preliminary data.</text>
</comment>
<keyword evidence="8" id="KW-0539">Nucleus</keyword>